<dbReference type="EnsemblPlants" id="KEH18828">
    <property type="protein sequence ID" value="KEH18828"/>
    <property type="gene ID" value="MTR_8g028790"/>
</dbReference>
<dbReference type="Proteomes" id="UP000002051">
    <property type="component" value="Chromosome 8"/>
</dbReference>
<dbReference type="HOGENOM" id="CLU_2137235_0_0_1"/>
<protein>
    <submittedName>
        <fullName evidence="1 2">Uncharacterized protein</fullName>
    </submittedName>
</protein>
<reference evidence="1 3" key="2">
    <citation type="journal article" date="2014" name="BMC Genomics">
        <title>An improved genome release (version Mt4.0) for the model legume Medicago truncatula.</title>
        <authorList>
            <person name="Tang H."/>
            <person name="Krishnakumar V."/>
            <person name="Bidwell S."/>
            <person name="Rosen B."/>
            <person name="Chan A."/>
            <person name="Zhou S."/>
            <person name="Gentzbittel L."/>
            <person name="Childs K.L."/>
            <person name="Yandell M."/>
            <person name="Gundlach H."/>
            <person name="Mayer K.F."/>
            <person name="Schwartz D.C."/>
            <person name="Town C.D."/>
        </authorList>
    </citation>
    <scope>GENOME REANNOTATION</scope>
    <source>
        <strain evidence="1">A17</strain>
        <strain evidence="2 3">cv. Jemalong A17</strain>
    </source>
</reference>
<evidence type="ECO:0000313" key="3">
    <source>
        <dbReference type="Proteomes" id="UP000002051"/>
    </source>
</evidence>
<reference evidence="2" key="3">
    <citation type="submission" date="2015-04" db="UniProtKB">
        <authorList>
            <consortium name="EnsemblPlants"/>
        </authorList>
    </citation>
    <scope>IDENTIFICATION</scope>
    <source>
        <strain evidence="2">cv. Jemalong A17</strain>
    </source>
</reference>
<proteinExistence type="predicted"/>
<evidence type="ECO:0000313" key="2">
    <source>
        <dbReference type="EnsemblPlants" id="KEH18828"/>
    </source>
</evidence>
<evidence type="ECO:0000313" key="1">
    <source>
        <dbReference type="EMBL" id="KEH18828.1"/>
    </source>
</evidence>
<reference evidence="1 3" key="1">
    <citation type="journal article" date="2011" name="Nature">
        <title>The Medicago genome provides insight into the evolution of rhizobial symbioses.</title>
        <authorList>
            <person name="Young N.D."/>
            <person name="Debelle F."/>
            <person name="Oldroyd G.E."/>
            <person name="Geurts R."/>
            <person name="Cannon S.B."/>
            <person name="Udvardi M.K."/>
            <person name="Benedito V.A."/>
            <person name="Mayer K.F."/>
            <person name="Gouzy J."/>
            <person name="Schoof H."/>
            <person name="Van de Peer Y."/>
            <person name="Proost S."/>
            <person name="Cook D.R."/>
            <person name="Meyers B.C."/>
            <person name="Spannagl M."/>
            <person name="Cheung F."/>
            <person name="De Mita S."/>
            <person name="Krishnakumar V."/>
            <person name="Gundlach H."/>
            <person name="Zhou S."/>
            <person name="Mudge J."/>
            <person name="Bharti A.K."/>
            <person name="Murray J.D."/>
            <person name="Naoumkina M.A."/>
            <person name="Rosen B."/>
            <person name="Silverstein K.A."/>
            <person name="Tang H."/>
            <person name="Rombauts S."/>
            <person name="Zhao P.X."/>
            <person name="Zhou P."/>
            <person name="Barbe V."/>
            <person name="Bardou P."/>
            <person name="Bechner M."/>
            <person name="Bellec A."/>
            <person name="Berger A."/>
            <person name="Berges H."/>
            <person name="Bidwell S."/>
            <person name="Bisseling T."/>
            <person name="Choisne N."/>
            <person name="Couloux A."/>
            <person name="Denny R."/>
            <person name="Deshpande S."/>
            <person name="Dai X."/>
            <person name="Doyle J.J."/>
            <person name="Dudez A.M."/>
            <person name="Farmer A.D."/>
            <person name="Fouteau S."/>
            <person name="Franken C."/>
            <person name="Gibelin C."/>
            <person name="Gish J."/>
            <person name="Goldstein S."/>
            <person name="Gonzalez A.J."/>
            <person name="Green P.J."/>
            <person name="Hallab A."/>
            <person name="Hartog M."/>
            <person name="Hua A."/>
            <person name="Humphray S.J."/>
            <person name="Jeong D.H."/>
            <person name="Jing Y."/>
            <person name="Jocker A."/>
            <person name="Kenton S.M."/>
            <person name="Kim D.J."/>
            <person name="Klee K."/>
            <person name="Lai H."/>
            <person name="Lang C."/>
            <person name="Lin S."/>
            <person name="Macmil S.L."/>
            <person name="Magdelenat G."/>
            <person name="Matthews L."/>
            <person name="McCorrison J."/>
            <person name="Monaghan E.L."/>
            <person name="Mun J.H."/>
            <person name="Najar F.Z."/>
            <person name="Nicholson C."/>
            <person name="Noirot C."/>
            <person name="O'Bleness M."/>
            <person name="Paule C.R."/>
            <person name="Poulain J."/>
            <person name="Prion F."/>
            <person name="Qin B."/>
            <person name="Qu C."/>
            <person name="Retzel E.F."/>
            <person name="Riddle C."/>
            <person name="Sallet E."/>
            <person name="Samain S."/>
            <person name="Samson N."/>
            <person name="Sanders I."/>
            <person name="Saurat O."/>
            <person name="Scarpelli C."/>
            <person name="Schiex T."/>
            <person name="Segurens B."/>
            <person name="Severin A.J."/>
            <person name="Sherrier D.J."/>
            <person name="Shi R."/>
            <person name="Sims S."/>
            <person name="Singer S.R."/>
            <person name="Sinharoy S."/>
            <person name="Sterck L."/>
            <person name="Viollet A."/>
            <person name="Wang B.B."/>
            <person name="Wang K."/>
            <person name="Wang M."/>
            <person name="Wang X."/>
            <person name="Warfsmann J."/>
            <person name="Weissenbach J."/>
            <person name="White D.D."/>
            <person name="White J.D."/>
            <person name="Wiley G.B."/>
            <person name="Wincker P."/>
            <person name="Xing Y."/>
            <person name="Yang L."/>
            <person name="Yao Z."/>
            <person name="Ying F."/>
            <person name="Zhai J."/>
            <person name="Zhou L."/>
            <person name="Zuber A."/>
            <person name="Denarie J."/>
            <person name="Dixon R.A."/>
            <person name="May G.D."/>
            <person name="Schwartz D.C."/>
            <person name="Rogers J."/>
            <person name="Quetier F."/>
            <person name="Town C.D."/>
            <person name="Roe B.A."/>
        </authorList>
    </citation>
    <scope>NUCLEOTIDE SEQUENCE [LARGE SCALE GENOMIC DNA]</scope>
    <source>
        <strain evidence="1">A17</strain>
        <strain evidence="2 3">cv. Jemalong A17</strain>
    </source>
</reference>
<dbReference type="AlphaFoldDB" id="A0A072TPS1"/>
<sequence length="113" mass="12704">MNGSYVTVSCVVINADCRMKESTNEAAEGMGKRATTTLWWWKVNGREMALRSRKGIDTYANQDIIKLHSYLICLHWLACDKLIVPKKYGGMGFKALAAFNVAMLGKQGWKLQT</sequence>
<accession>A0A072TPS1</accession>
<gene>
    <name evidence="1" type="ordered locus">MTR_8g028790</name>
</gene>
<organism evidence="1 3">
    <name type="scientific">Medicago truncatula</name>
    <name type="common">Barrel medic</name>
    <name type="synonym">Medicago tribuloides</name>
    <dbReference type="NCBI Taxonomy" id="3880"/>
    <lineage>
        <taxon>Eukaryota</taxon>
        <taxon>Viridiplantae</taxon>
        <taxon>Streptophyta</taxon>
        <taxon>Embryophyta</taxon>
        <taxon>Tracheophyta</taxon>
        <taxon>Spermatophyta</taxon>
        <taxon>Magnoliopsida</taxon>
        <taxon>eudicotyledons</taxon>
        <taxon>Gunneridae</taxon>
        <taxon>Pentapetalae</taxon>
        <taxon>rosids</taxon>
        <taxon>fabids</taxon>
        <taxon>Fabales</taxon>
        <taxon>Fabaceae</taxon>
        <taxon>Papilionoideae</taxon>
        <taxon>50 kb inversion clade</taxon>
        <taxon>NPAAA clade</taxon>
        <taxon>Hologalegina</taxon>
        <taxon>IRL clade</taxon>
        <taxon>Trifolieae</taxon>
        <taxon>Medicago</taxon>
    </lineage>
</organism>
<keyword evidence="3" id="KW-1185">Reference proteome</keyword>
<name>A0A072TPS1_MEDTR</name>
<dbReference type="EMBL" id="CM001224">
    <property type="protein sequence ID" value="KEH18828.1"/>
    <property type="molecule type" value="Genomic_DNA"/>
</dbReference>